<proteinExistence type="predicted"/>
<keyword evidence="2" id="KW-0732">Signal</keyword>
<evidence type="ECO:0000256" key="2">
    <source>
        <dbReference type="SAM" id="SignalP"/>
    </source>
</evidence>
<evidence type="ECO:0000313" key="3">
    <source>
        <dbReference type="EMBL" id="EGC84152.1"/>
    </source>
</evidence>
<gene>
    <name evidence="3" type="ORF">HMPREF9246_0929</name>
</gene>
<protein>
    <submittedName>
        <fullName evidence="3">Putative lipoprotein</fullName>
    </submittedName>
</protein>
<evidence type="ECO:0000313" key="4">
    <source>
        <dbReference type="Proteomes" id="UP000005277"/>
    </source>
</evidence>
<evidence type="ECO:0000256" key="1">
    <source>
        <dbReference type="SAM" id="MobiDB-lite"/>
    </source>
</evidence>
<organism evidence="3 4">
    <name type="scientific">Anaerococcus hydrogenalis ACS-025-V-Sch4</name>
    <dbReference type="NCBI Taxonomy" id="879306"/>
    <lineage>
        <taxon>Bacteria</taxon>
        <taxon>Bacillati</taxon>
        <taxon>Bacillota</taxon>
        <taxon>Tissierellia</taxon>
        <taxon>Tissierellales</taxon>
        <taxon>Peptoniphilaceae</taxon>
        <taxon>Anaerococcus</taxon>
    </lineage>
</organism>
<name>F0GZZ6_9FIRM</name>
<feature type="chain" id="PRO_5038573122" evidence="2">
    <location>
        <begin position="21"/>
        <end position="49"/>
    </location>
</feature>
<reference evidence="3 4" key="1">
    <citation type="submission" date="2011-01" db="EMBL/GenBank/DDBJ databases">
        <authorList>
            <person name="Durkin A.S."/>
            <person name="Madupu R."/>
            <person name="Torralba M."/>
            <person name="Gillis M."/>
            <person name="Methe B."/>
            <person name="Sutton G."/>
            <person name="Nelson K.E."/>
        </authorList>
    </citation>
    <scope>NUCLEOTIDE SEQUENCE [LARGE SCALE GENOMIC DNA]</scope>
    <source>
        <strain evidence="3 4">ACS-025-V-Sch4</strain>
    </source>
</reference>
<keyword evidence="3" id="KW-0449">Lipoprotein</keyword>
<dbReference type="Proteomes" id="UP000005277">
    <property type="component" value="Unassembled WGS sequence"/>
</dbReference>
<dbReference type="AlphaFoldDB" id="F0GZZ6"/>
<feature type="signal peptide" evidence="2">
    <location>
        <begin position="1"/>
        <end position="20"/>
    </location>
</feature>
<dbReference type="PROSITE" id="PS51257">
    <property type="entry name" value="PROKAR_LIPOPROTEIN"/>
    <property type="match status" value="1"/>
</dbReference>
<keyword evidence="4" id="KW-1185">Reference proteome</keyword>
<feature type="compositionally biased region" description="Basic and acidic residues" evidence="1">
    <location>
        <begin position="40"/>
        <end position="49"/>
    </location>
</feature>
<accession>F0GZZ6</accession>
<dbReference type="EMBL" id="AEXN01000014">
    <property type="protein sequence ID" value="EGC84152.1"/>
    <property type="molecule type" value="Genomic_DNA"/>
</dbReference>
<comment type="caution">
    <text evidence="3">The sequence shown here is derived from an EMBL/GenBank/DDBJ whole genome shotgun (WGS) entry which is preliminary data.</text>
</comment>
<feature type="compositionally biased region" description="Low complexity" evidence="1">
    <location>
        <begin position="24"/>
        <end position="38"/>
    </location>
</feature>
<sequence length="49" mass="5243">MKIKAKLLVAVLSLSMLVSGCGGNNAKNNDASNSSAVNQEEGKKMEYWI</sequence>
<feature type="region of interest" description="Disordered" evidence="1">
    <location>
        <begin position="24"/>
        <end position="49"/>
    </location>
</feature>